<dbReference type="RefSeq" id="WP_250591177.1">
    <property type="nucleotide sequence ID" value="NZ_JAMLJM010000001.1"/>
</dbReference>
<evidence type="ECO:0000313" key="3">
    <source>
        <dbReference type="Proteomes" id="UP001317191"/>
    </source>
</evidence>
<sequence>MKFFKIFLLAFKRVFDFKGESSILEFWSFFLLNILFGSVLLIFFKIVFDTELPAKIYRYVSLLPLYACGFRRLRNAGISPWLFLIPLVNLFLAGLPEKNKEGAL</sequence>
<evidence type="ECO:0000256" key="1">
    <source>
        <dbReference type="SAM" id="Phobius"/>
    </source>
</evidence>
<organism evidence="2 3">
    <name type="scientific">Flavobacterium luminosum</name>
    <dbReference type="NCBI Taxonomy" id="2949086"/>
    <lineage>
        <taxon>Bacteria</taxon>
        <taxon>Pseudomonadati</taxon>
        <taxon>Bacteroidota</taxon>
        <taxon>Flavobacteriia</taxon>
        <taxon>Flavobacteriales</taxon>
        <taxon>Flavobacteriaceae</taxon>
        <taxon>Flavobacterium</taxon>
    </lineage>
</organism>
<evidence type="ECO:0000313" key="2">
    <source>
        <dbReference type="EMBL" id="MCL9808236.1"/>
    </source>
</evidence>
<keyword evidence="3" id="KW-1185">Reference proteome</keyword>
<gene>
    <name evidence="2" type="ORF">NAT50_02590</name>
</gene>
<keyword evidence="1" id="KW-0472">Membrane</keyword>
<dbReference type="EMBL" id="JAMLJM010000001">
    <property type="protein sequence ID" value="MCL9808236.1"/>
    <property type="molecule type" value="Genomic_DNA"/>
</dbReference>
<dbReference type="Pfam" id="PF05656">
    <property type="entry name" value="DUF805"/>
    <property type="match status" value="1"/>
</dbReference>
<comment type="caution">
    <text evidence="2">The sequence shown here is derived from an EMBL/GenBank/DDBJ whole genome shotgun (WGS) entry which is preliminary data.</text>
</comment>
<proteinExistence type="predicted"/>
<keyword evidence="1" id="KW-0812">Transmembrane</keyword>
<protein>
    <submittedName>
        <fullName evidence="2">DUF805 domain-containing protein</fullName>
    </submittedName>
</protein>
<name>A0ABT0TL75_9FLAO</name>
<keyword evidence="1" id="KW-1133">Transmembrane helix</keyword>
<feature type="transmembrane region" description="Helical" evidence="1">
    <location>
        <begin position="26"/>
        <end position="44"/>
    </location>
</feature>
<dbReference type="InterPro" id="IPR008523">
    <property type="entry name" value="DUF805"/>
</dbReference>
<reference evidence="2 3" key="1">
    <citation type="submission" date="2022-05" db="EMBL/GenBank/DDBJ databases">
        <title>Flavobacterium sp., isolated from activated sludge.</title>
        <authorList>
            <person name="Ran Q."/>
        </authorList>
    </citation>
    <scope>NUCLEOTIDE SEQUENCE [LARGE SCALE GENOMIC DNA]</scope>
    <source>
        <strain evidence="2 3">HXWNR70</strain>
    </source>
</reference>
<dbReference type="Proteomes" id="UP001317191">
    <property type="component" value="Unassembled WGS sequence"/>
</dbReference>
<feature type="transmembrane region" description="Helical" evidence="1">
    <location>
        <begin position="78"/>
        <end position="95"/>
    </location>
</feature>
<accession>A0ABT0TL75</accession>